<dbReference type="PANTHER" id="PTHR30572:SF18">
    <property type="entry name" value="ABC-TYPE MACROLIDE FAMILY EXPORT SYSTEM PERMEASE COMPONENT 2"/>
    <property type="match status" value="1"/>
</dbReference>
<feature type="transmembrane region" description="Helical" evidence="7">
    <location>
        <begin position="869"/>
        <end position="888"/>
    </location>
</feature>
<keyword evidence="5 7" id="KW-0472">Membrane</keyword>
<evidence type="ECO:0008006" key="11">
    <source>
        <dbReference type="Google" id="ProtNLM"/>
    </source>
</evidence>
<dbReference type="Pfam" id="PF12704">
    <property type="entry name" value="MacB_PCD"/>
    <property type="match status" value="2"/>
</dbReference>
<dbReference type="InterPro" id="IPR050250">
    <property type="entry name" value="Macrolide_Exporter_MacB"/>
</dbReference>
<feature type="transmembrane region" description="Helical" evidence="7">
    <location>
        <begin position="528"/>
        <end position="551"/>
    </location>
</feature>
<evidence type="ECO:0000256" key="3">
    <source>
        <dbReference type="ARBA" id="ARBA00022692"/>
    </source>
</evidence>
<feature type="region of interest" description="Disordered" evidence="6">
    <location>
        <begin position="1"/>
        <end position="27"/>
    </location>
</feature>
<evidence type="ECO:0000259" key="8">
    <source>
        <dbReference type="Pfam" id="PF02687"/>
    </source>
</evidence>
<feature type="domain" description="MacB-like periplasmic core" evidence="9">
    <location>
        <begin position="516"/>
        <end position="704"/>
    </location>
</feature>
<evidence type="ECO:0000256" key="6">
    <source>
        <dbReference type="SAM" id="MobiDB-lite"/>
    </source>
</evidence>
<accession>A0A6J4HUE1</accession>
<evidence type="ECO:0000256" key="7">
    <source>
        <dbReference type="SAM" id="Phobius"/>
    </source>
</evidence>
<keyword evidence="3 7" id="KW-0812">Transmembrane</keyword>
<gene>
    <name evidence="10" type="ORF">AVDCRST_MAG56-1044</name>
</gene>
<keyword evidence="2" id="KW-1003">Cell membrane</keyword>
<feature type="transmembrane region" description="Helical" evidence="7">
    <location>
        <begin position="389"/>
        <end position="409"/>
    </location>
</feature>
<evidence type="ECO:0000256" key="2">
    <source>
        <dbReference type="ARBA" id="ARBA00022475"/>
    </source>
</evidence>
<protein>
    <recommendedName>
        <fullName evidence="11">ABC transporter, fused permease protein</fullName>
    </recommendedName>
</protein>
<dbReference type="InterPro" id="IPR003838">
    <property type="entry name" value="ABC3_permease_C"/>
</dbReference>
<sequence>MKGHDHEQDANEHRAEPVRPAGRQPTPPRRVDRLLEWLLPPDLLEDVLGDLHEVFGRQAAELGAAKARRAYLWAALTYAQPYFYRRRKKFDRPVHPYPNHFLFSAMLRSYFLTAYRNLRRQPAFTAINVVSLALGITCCLLIFLLLRQELSYDRFHAKADRMYRVSATGHWNGETSYTGITPYPLARALRTDFPELETVTQINHGGAGLVTVGTKRFPDPELIFADSLFLSVFKYPLLAGDPRTALAQPNSVVLSESLARTYFGDAPALGKEMLLDNADLLKVTGVMKDVPRNTHLPFQMVVSFANYQRGNPDVQKWDYSNHGYVYVVLPQKLAPGRIESKLPAFMARHIGAETAKNARFLLQPVTDIRFDTRFALHNVGETVGRETHWALASLGVLLVLIGCVNFINLSAARALRRQREVGVRKVLGGRRSQLVWQFLAETLLLTTLAAALSVGITFLLVPRLNAFLGFTELAAAPDGFLVAFVAGLTAVVALLSGLYPALTLSAYQPVLALKNGIGAITGRKSLFSLGRGMVVFQFAAAQVLIIGTLVVTSQTDYFRRKELGFAKDALVNFRLPTRDVQKLSLLRNELLRHPRIAAVSFGKGAPTSNDHGFGTNLSVEGKEGISVFVKAVDAHYQDTYGLTLRAGRWLADREVKDGRYEFIINETLLRKMGYRKPEEALGRTVKIWLWQPFEGTVTGVVRDFHLTSLKEEIAPLALLNLPVGFSQAGVKLAGGHTPETLAYVKNVFSRAFPQEVFTYEFLDEHIARLYAREDKIEKLFTAFAGMAVFIACLGLLGLSAHAAVQRTKEVGIRKVLGASLPQLVALLSREFALLVGVAFLVAAPLGWYLMHKWLENFAYRVTVRPGTLLLAGLGALAVALLTVSFQAVKAARANPVHSLRSE</sequence>
<feature type="transmembrane region" description="Helical" evidence="7">
    <location>
        <begin position="831"/>
        <end position="849"/>
    </location>
</feature>
<dbReference type="EMBL" id="CADCTQ010000100">
    <property type="protein sequence ID" value="CAA9233257.1"/>
    <property type="molecule type" value="Genomic_DNA"/>
</dbReference>
<feature type="domain" description="ABC3 transporter permease C-terminal" evidence="8">
    <location>
        <begin position="782"/>
        <end position="895"/>
    </location>
</feature>
<feature type="domain" description="MacB-like periplasmic core" evidence="9">
    <location>
        <begin position="125"/>
        <end position="338"/>
    </location>
</feature>
<dbReference type="GO" id="GO:0022857">
    <property type="term" value="F:transmembrane transporter activity"/>
    <property type="evidence" value="ECO:0007669"/>
    <property type="project" value="TreeGrafter"/>
</dbReference>
<dbReference type="GO" id="GO:0005886">
    <property type="term" value="C:plasma membrane"/>
    <property type="evidence" value="ECO:0007669"/>
    <property type="project" value="UniProtKB-SubCell"/>
</dbReference>
<dbReference type="PANTHER" id="PTHR30572">
    <property type="entry name" value="MEMBRANE COMPONENT OF TRANSPORTER-RELATED"/>
    <property type="match status" value="1"/>
</dbReference>
<dbReference type="Pfam" id="PF02687">
    <property type="entry name" value="FtsX"/>
    <property type="match status" value="2"/>
</dbReference>
<comment type="subcellular location">
    <subcellularLocation>
        <location evidence="1">Cell membrane</location>
        <topology evidence="1">Multi-pass membrane protein</topology>
    </subcellularLocation>
</comment>
<dbReference type="InterPro" id="IPR047699">
    <property type="entry name" value="Permease_put_prefix"/>
</dbReference>
<evidence type="ECO:0000259" key="9">
    <source>
        <dbReference type="Pfam" id="PF12704"/>
    </source>
</evidence>
<dbReference type="InterPro" id="IPR025857">
    <property type="entry name" value="MacB_PCD"/>
</dbReference>
<evidence type="ECO:0000313" key="10">
    <source>
        <dbReference type="EMBL" id="CAA9233257.1"/>
    </source>
</evidence>
<feature type="transmembrane region" description="Helical" evidence="7">
    <location>
        <begin position="123"/>
        <end position="146"/>
    </location>
</feature>
<feature type="transmembrane region" description="Helical" evidence="7">
    <location>
        <begin position="779"/>
        <end position="804"/>
    </location>
</feature>
<organism evidence="10">
    <name type="scientific">uncultured Cytophagales bacterium</name>
    <dbReference type="NCBI Taxonomy" id="158755"/>
    <lineage>
        <taxon>Bacteria</taxon>
        <taxon>Pseudomonadati</taxon>
        <taxon>Bacteroidota</taxon>
        <taxon>Sphingobacteriia</taxon>
        <taxon>Sphingobacteriales</taxon>
        <taxon>environmental samples</taxon>
    </lineage>
</organism>
<evidence type="ECO:0000256" key="4">
    <source>
        <dbReference type="ARBA" id="ARBA00022989"/>
    </source>
</evidence>
<proteinExistence type="predicted"/>
<feature type="compositionally biased region" description="Basic and acidic residues" evidence="6">
    <location>
        <begin position="1"/>
        <end position="17"/>
    </location>
</feature>
<feature type="transmembrane region" description="Helical" evidence="7">
    <location>
        <begin position="434"/>
        <end position="460"/>
    </location>
</feature>
<keyword evidence="4 7" id="KW-1133">Transmembrane helix</keyword>
<dbReference type="AlphaFoldDB" id="A0A6J4HUE1"/>
<evidence type="ECO:0000256" key="5">
    <source>
        <dbReference type="ARBA" id="ARBA00023136"/>
    </source>
</evidence>
<reference evidence="10" key="1">
    <citation type="submission" date="2020-02" db="EMBL/GenBank/DDBJ databases">
        <authorList>
            <person name="Meier V. D."/>
        </authorList>
    </citation>
    <scope>NUCLEOTIDE SEQUENCE</scope>
    <source>
        <strain evidence="10">AVDCRST_MAG56</strain>
    </source>
</reference>
<evidence type="ECO:0000256" key="1">
    <source>
        <dbReference type="ARBA" id="ARBA00004651"/>
    </source>
</evidence>
<dbReference type="NCBIfam" id="NF038404">
    <property type="entry name" value="perm_prefix_2"/>
    <property type="match status" value="1"/>
</dbReference>
<feature type="domain" description="ABC3 transporter permease C-terminal" evidence="8">
    <location>
        <begin position="394"/>
        <end position="508"/>
    </location>
</feature>
<name>A0A6J4HUE1_9SPHI</name>
<feature type="transmembrane region" description="Helical" evidence="7">
    <location>
        <begin position="480"/>
        <end position="507"/>
    </location>
</feature>